<protein>
    <submittedName>
        <fullName evidence="1">Uncharacterized protein</fullName>
    </submittedName>
</protein>
<evidence type="ECO:0000313" key="1">
    <source>
        <dbReference type="EMBL" id="OBZ73233.1"/>
    </source>
</evidence>
<reference evidence="1 2" key="1">
    <citation type="submission" date="2016-03" db="EMBL/GenBank/DDBJ databases">
        <title>Whole genome sequencing of Grifola frondosa 9006-11.</title>
        <authorList>
            <person name="Min B."/>
            <person name="Park H."/>
            <person name="Kim J.-G."/>
            <person name="Cho H."/>
            <person name="Oh Y.-L."/>
            <person name="Kong W.-S."/>
            <person name="Choi I.-G."/>
        </authorList>
    </citation>
    <scope>NUCLEOTIDE SEQUENCE [LARGE SCALE GENOMIC DNA]</scope>
    <source>
        <strain evidence="1 2">9006-11</strain>
    </source>
</reference>
<evidence type="ECO:0000313" key="2">
    <source>
        <dbReference type="Proteomes" id="UP000092993"/>
    </source>
</evidence>
<proteinExistence type="predicted"/>
<accession>A0A1C7M8J2</accession>
<dbReference type="Proteomes" id="UP000092993">
    <property type="component" value="Unassembled WGS sequence"/>
</dbReference>
<gene>
    <name evidence="1" type="ORF">A0H81_07075</name>
</gene>
<organism evidence="1 2">
    <name type="scientific">Grifola frondosa</name>
    <name type="common">Maitake</name>
    <name type="synonym">Polyporus frondosus</name>
    <dbReference type="NCBI Taxonomy" id="5627"/>
    <lineage>
        <taxon>Eukaryota</taxon>
        <taxon>Fungi</taxon>
        <taxon>Dikarya</taxon>
        <taxon>Basidiomycota</taxon>
        <taxon>Agaricomycotina</taxon>
        <taxon>Agaricomycetes</taxon>
        <taxon>Polyporales</taxon>
        <taxon>Grifolaceae</taxon>
        <taxon>Grifola</taxon>
    </lineage>
</organism>
<name>A0A1C7M8J2_GRIFR</name>
<comment type="caution">
    <text evidence="1">The sequence shown here is derived from an EMBL/GenBank/DDBJ whole genome shotgun (WGS) entry which is preliminary data.</text>
</comment>
<dbReference type="EMBL" id="LUGG01000007">
    <property type="protein sequence ID" value="OBZ73233.1"/>
    <property type="molecule type" value="Genomic_DNA"/>
</dbReference>
<sequence length="86" mass="9720">MPPISMYALWTSAASLPCRYSFWRTIYFLVRAPNVHGEPVVLRFIFLTRMAPPAALPYLWHDADLRVHTADICGMSAMPLFALAGH</sequence>
<keyword evidence="2" id="KW-1185">Reference proteome</keyword>
<dbReference type="AlphaFoldDB" id="A0A1C7M8J2"/>